<dbReference type="Gene3D" id="3.40.1650.10">
    <property type="entry name" value="RbsD-like domain"/>
    <property type="match status" value="1"/>
</dbReference>
<evidence type="ECO:0000256" key="6">
    <source>
        <dbReference type="HAMAP-Rule" id="MF_01661"/>
    </source>
</evidence>
<gene>
    <name evidence="6" type="primary">rbsD</name>
    <name evidence="7" type="ORF">QI30_17580</name>
</gene>
<dbReference type="UniPathway" id="UPA00916">
    <property type="reaction ID" value="UER00888"/>
</dbReference>
<comment type="subcellular location">
    <subcellularLocation>
        <location evidence="6">Cytoplasm</location>
    </subcellularLocation>
</comment>
<dbReference type="PANTHER" id="PTHR37831:SF1">
    <property type="entry name" value="D-RIBOSE PYRANASE"/>
    <property type="match status" value="1"/>
</dbReference>
<dbReference type="InterPro" id="IPR023750">
    <property type="entry name" value="RbsD-like_sf"/>
</dbReference>
<comment type="caution">
    <text evidence="7">The sequence shown here is derived from an EMBL/GenBank/DDBJ whole genome shotgun (WGS) entry which is preliminary data.</text>
</comment>
<protein>
    <recommendedName>
        <fullName evidence="2 6">D-ribose pyranase</fullName>
        <ecNumber evidence="2 6">5.4.99.62</ecNumber>
    </recommendedName>
</protein>
<keyword evidence="8" id="KW-1185">Reference proteome</keyword>
<dbReference type="NCBIfam" id="NF008761">
    <property type="entry name" value="PRK11797.1"/>
    <property type="match status" value="1"/>
</dbReference>
<evidence type="ECO:0000256" key="5">
    <source>
        <dbReference type="ARBA" id="ARBA00023277"/>
    </source>
</evidence>
<dbReference type="Pfam" id="PF05025">
    <property type="entry name" value="RbsD_FucU"/>
    <property type="match status" value="1"/>
</dbReference>
<feature type="active site" description="Proton donor" evidence="6">
    <location>
        <position position="20"/>
    </location>
</feature>
<dbReference type="PANTHER" id="PTHR37831">
    <property type="entry name" value="D-RIBOSE PYRANASE"/>
    <property type="match status" value="1"/>
</dbReference>
<keyword evidence="5 6" id="KW-0119">Carbohydrate metabolism</keyword>
<evidence type="ECO:0000313" key="8">
    <source>
        <dbReference type="Proteomes" id="UP000288623"/>
    </source>
</evidence>
<comment type="subunit">
    <text evidence="6">Homodecamer.</text>
</comment>
<comment type="catalytic activity">
    <reaction evidence="1 6">
        <text>beta-D-ribopyranose = beta-D-ribofuranose</text>
        <dbReference type="Rhea" id="RHEA:25432"/>
        <dbReference type="ChEBI" id="CHEBI:27476"/>
        <dbReference type="ChEBI" id="CHEBI:47002"/>
        <dbReference type="EC" id="5.4.99.62"/>
    </reaction>
</comment>
<reference evidence="7 8" key="1">
    <citation type="submission" date="2014-11" db="EMBL/GenBank/DDBJ databases">
        <title>Genome sequence and analysis of novel Kurthia sp.</title>
        <authorList>
            <person name="Lawson J.N."/>
            <person name="Gonzalez J.E."/>
            <person name="Rinauldi L."/>
            <person name="Xuan Z."/>
            <person name="Firman A."/>
            <person name="Shaddox L."/>
            <person name="Trudeau A."/>
            <person name="Shah S."/>
            <person name="Reiman D."/>
        </authorList>
    </citation>
    <scope>NUCLEOTIDE SEQUENCE [LARGE SCALE GENOMIC DNA]</scope>
    <source>
        <strain evidence="7 8">3B1D</strain>
    </source>
</reference>
<comment type="function">
    <text evidence="6">Catalyzes the interconversion of beta-pyran and beta-furan forms of D-ribose.</text>
</comment>
<keyword evidence="4 6" id="KW-0413">Isomerase</keyword>
<evidence type="ECO:0000256" key="3">
    <source>
        <dbReference type="ARBA" id="ARBA00022490"/>
    </source>
</evidence>
<dbReference type="GO" id="GO:0062193">
    <property type="term" value="F:D-ribose pyranase activity"/>
    <property type="evidence" value="ECO:0007669"/>
    <property type="project" value="UniProtKB-EC"/>
</dbReference>
<dbReference type="RefSeq" id="WP_126991905.1">
    <property type="nucleotide sequence ID" value="NZ_JTFC01000042.1"/>
</dbReference>
<evidence type="ECO:0000256" key="2">
    <source>
        <dbReference type="ARBA" id="ARBA00012862"/>
    </source>
</evidence>
<dbReference type="InterPro" id="IPR023064">
    <property type="entry name" value="D-ribose_pyranase"/>
</dbReference>
<keyword evidence="3 6" id="KW-0963">Cytoplasm</keyword>
<evidence type="ECO:0000256" key="1">
    <source>
        <dbReference type="ARBA" id="ARBA00000223"/>
    </source>
</evidence>
<dbReference type="SUPFAM" id="SSF102546">
    <property type="entry name" value="RbsD-like"/>
    <property type="match status" value="1"/>
</dbReference>
<proteinExistence type="inferred from homology"/>
<feature type="binding site" evidence="6">
    <location>
        <begin position="119"/>
        <end position="121"/>
    </location>
    <ligand>
        <name>substrate</name>
    </ligand>
</feature>
<dbReference type="EC" id="5.4.99.62" evidence="2 6"/>
<accession>A0A433RQE7</accession>
<organism evidence="7 8">
    <name type="scientific">Candidatus Kurthia intestinigallinarum</name>
    <dbReference type="NCBI Taxonomy" id="1562256"/>
    <lineage>
        <taxon>Bacteria</taxon>
        <taxon>Bacillati</taxon>
        <taxon>Bacillota</taxon>
        <taxon>Bacilli</taxon>
        <taxon>Bacillales</taxon>
        <taxon>Caryophanaceae</taxon>
        <taxon>Kurthia</taxon>
    </lineage>
</organism>
<sequence length="130" mass="14086">MKKQGILNRELAGIFARIGHTDQIMIADCGLPIPDGVTCIDLAYKIGEPGFMAILEVVLADYKTEKAIIATEMASQNAPLYKAVHDIVDTAFEEVSHEQLKALSAKAKVIIRTGEATPYANILLQSGVIF</sequence>
<dbReference type="Proteomes" id="UP000288623">
    <property type="component" value="Unassembled WGS sequence"/>
</dbReference>
<evidence type="ECO:0000256" key="4">
    <source>
        <dbReference type="ARBA" id="ARBA00023235"/>
    </source>
</evidence>
<comment type="similarity">
    <text evidence="6">Belongs to the RbsD / FucU family. RbsD subfamily.</text>
</comment>
<evidence type="ECO:0000313" key="7">
    <source>
        <dbReference type="EMBL" id="RUS52564.1"/>
    </source>
</evidence>
<dbReference type="GO" id="GO:0019303">
    <property type="term" value="P:D-ribose catabolic process"/>
    <property type="evidence" value="ECO:0007669"/>
    <property type="project" value="UniProtKB-UniRule"/>
</dbReference>
<comment type="pathway">
    <text evidence="6">Carbohydrate metabolism; D-ribose degradation; D-ribose 5-phosphate from beta-D-ribopyranose: step 1/2.</text>
</comment>
<dbReference type="OrthoDB" id="9805009at2"/>
<dbReference type="GO" id="GO:0048029">
    <property type="term" value="F:monosaccharide binding"/>
    <property type="evidence" value="ECO:0007669"/>
    <property type="project" value="InterPro"/>
</dbReference>
<dbReference type="GO" id="GO:0016872">
    <property type="term" value="F:intramolecular lyase activity"/>
    <property type="evidence" value="ECO:0007669"/>
    <property type="project" value="UniProtKB-UniRule"/>
</dbReference>
<dbReference type="InterPro" id="IPR007721">
    <property type="entry name" value="RbsD_FucU"/>
</dbReference>
<feature type="binding site" evidence="6">
    <location>
        <position position="97"/>
    </location>
    <ligand>
        <name>substrate</name>
    </ligand>
</feature>
<dbReference type="EMBL" id="JTFC01000042">
    <property type="protein sequence ID" value="RUS52564.1"/>
    <property type="molecule type" value="Genomic_DNA"/>
</dbReference>
<feature type="binding site" evidence="6">
    <location>
        <position position="28"/>
    </location>
    <ligand>
        <name>substrate</name>
    </ligand>
</feature>
<dbReference type="GO" id="GO:0005829">
    <property type="term" value="C:cytosol"/>
    <property type="evidence" value="ECO:0007669"/>
    <property type="project" value="TreeGrafter"/>
</dbReference>
<dbReference type="AlphaFoldDB" id="A0A433RQE7"/>
<name>A0A433RQE7_9BACL</name>
<dbReference type="HAMAP" id="MF_01661">
    <property type="entry name" value="D_rib_pyranase"/>
    <property type="match status" value="1"/>
</dbReference>